<keyword evidence="2" id="KW-1185">Reference proteome</keyword>
<dbReference type="AlphaFoldDB" id="A0A9P6K1X6"/>
<dbReference type="Proteomes" id="UP000723463">
    <property type="component" value="Unassembled WGS sequence"/>
</dbReference>
<gene>
    <name evidence="1" type="ORF">EC957_001915</name>
</gene>
<organism evidence="1 2">
    <name type="scientific">Mortierella hygrophila</name>
    <dbReference type="NCBI Taxonomy" id="979708"/>
    <lineage>
        <taxon>Eukaryota</taxon>
        <taxon>Fungi</taxon>
        <taxon>Fungi incertae sedis</taxon>
        <taxon>Mucoromycota</taxon>
        <taxon>Mortierellomycotina</taxon>
        <taxon>Mortierellomycetes</taxon>
        <taxon>Mortierellales</taxon>
        <taxon>Mortierellaceae</taxon>
        <taxon>Mortierella</taxon>
    </lineage>
</organism>
<protein>
    <submittedName>
        <fullName evidence="1">Uncharacterized protein</fullName>
    </submittedName>
</protein>
<dbReference type="EMBL" id="JAAAXW010000137">
    <property type="protein sequence ID" value="KAF9542473.1"/>
    <property type="molecule type" value="Genomic_DNA"/>
</dbReference>
<reference evidence="1" key="1">
    <citation type="journal article" date="2020" name="Fungal Divers.">
        <title>Resolving the Mortierellaceae phylogeny through synthesis of multi-gene phylogenetics and phylogenomics.</title>
        <authorList>
            <person name="Vandepol N."/>
            <person name="Liber J."/>
            <person name="Desiro A."/>
            <person name="Na H."/>
            <person name="Kennedy M."/>
            <person name="Barry K."/>
            <person name="Grigoriev I.V."/>
            <person name="Miller A.N."/>
            <person name="O'Donnell K."/>
            <person name="Stajich J.E."/>
            <person name="Bonito G."/>
        </authorList>
    </citation>
    <scope>NUCLEOTIDE SEQUENCE</scope>
    <source>
        <strain evidence="1">NRRL 2591</strain>
    </source>
</reference>
<proteinExistence type="predicted"/>
<evidence type="ECO:0000313" key="1">
    <source>
        <dbReference type="EMBL" id="KAF9542473.1"/>
    </source>
</evidence>
<comment type="caution">
    <text evidence="1">The sequence shown here is derived from an EMBL/GenBank/DDBJ whole genome shotgun (WGS) entry which is preliminary data.</text>
</comment>
<accession>A0A9P6K1X6</accession>
<name>A0A9P6K1X6_9FUNG</name>
<evidence type="ECO:0000313" key="2">
    <source>
        <dbReference type="Proteomes" id="UP000723463"/>
    </source>
</evidence>
<sequence>MYTQSLKLLPDFSAMKTDIDPTLLNDNVWKSESGDEAMKKAQVLLVIEILKDLDKSNKEQGPEDLDMSKPERAAIFQHEYEVAVSRVRNELKNFEVLPRP</sequence>